<gene>
    <name evidence="1" type="ORF">UV68_C0030G0007</name>
</gene>
<name>A0A0G1D5J4_9BACT</name>
<reference evidence="1 2" key="1">
    <citation type="journal article" date="2015" name="Nature">
        <title>rRNA introns, odd ribosomes, and small enigmatic genomes across a large radiation of phyla.</title>
        <authorList>
            <person name="Brown C.T."/>
            <person name="Hug L.A."/>
            <person name="Thomas B.C."/>
            <person name="Sharon I."/>
            <person name="Castelle C.J."/>
            <person name="Singh A."/>
            <person name="Wilkins M.J."/>
            <person name="Williams K.H."/>
            <person name="Banfield J.F."/>
        </authorList>
    </citation>
    <scope>NUCLEOTIDE SEQUENCE [LARGE SCALE GENOMIC DNA]</scope>
</reference>
<accession>A0A0G1D5J4</accession>
<proteinExistence type="predicted"/>
<comment type="caution">
    <text evidence="1">The sequence shown here is derived from an EMBL/GenBank/DDBJ whole genome shotgun (WGS) entry which is preliminary data.</text>
</comment>
<dbReference type="AlphaFoldDB" id="A0A0G1D5J4"/>
<dbReference type="Proteomes" id="UP000033980">
    <property type="component" value="Unassembled WGS sequence"/>
</dbReference>
<protein>
    <submittedName>
        <fullName evidence="1">Uncharacterized protein</fullName>
    </submittedName>
</protein>
<evidence type="ECO:0000313" key="2">
    <source>
        <dbReference type="Proteomes" id="UP000033980"/>
    </source>
</evidence>
<sequence>MFLRRKKREDYAVIPKREPYHVIGKRLSPLGIPRDGDLIIFAPGTSRDPVSIGLWQNFQLSREPELFDFLCFDLGKKIAVFQVQPIEGWGKYGKLRFIKFEKIEKLAGTEWSPRGRILRPSLD</sequence>
<evidence type="ECO:0000313" key="1">
    <source>
        <dbReference type="EMBL" id="KKS92987.1"/>
    </source>
</evidence>
<organism evidence="1 2">
    <name type="scientific">Candidatus Collierbacteria bacterium GW2011_GWC2_43_12</name>
    <dbReference type="NCBI Taxonomy" id="1618390"/>
    <lineage>
        <taxon>Bacteria</taxon>
        <taxon>Candidatus Collieribacteriota</taxon>
    </lineage>
</organism>
<dbReference type="EMBL" id="LCFK01000030">
    <property type="protein sequence ID" value="KKS92987.1"/>
    <property type="molecule type" value="Genomic_DNA"/>
</dbReference>